<accession>A0A9Q0X904</accession>
<dbReference type="GO" id="GO:0005814">
    <property type="term" value="C:centriole"/>
    <property type="evidence" value="ECO:0007669"/>
    <property type="project" value="InterPro"/>
</dbReference>
<feature type="coiled-coil region" evidence="1">
    <location>
        <begin position="72"/>
        <end position="106"/>
    </location>
</feature>
<dbReference type="GO" id="GO:0007099">
    <property type="term" value="P:centriole replication"/>
    <property type="evidence" value="ECO:0007669"/>
    <property type="project" value="InterPro"/>
</dbReference>
<evidence type="ECO:0000256" key="1">
    <source>
        <dbReference type="SAM" id="Coils"/>
    </source>
</evidence>
<dbReference type="PANTHER" id="PTHR13594:SF1">
    <property type="entry name" value="CENTRIOLAR COILED-COIL PROTEIN OF 110 KDA"/>
    <property type="match status" value="1"/>
</dbReference>
<keyword evidence="4" id="KW-1185">Reference proteome</keyword>
<feature type="compositionally biased region" description="Polar residues" evidence="2">
    <location>
        <begin position="306"/>
        <end position="325"/>
    </location>
</feature>
<keyword evidence="1" id="KW-0175">Coiled coil</keyword>
<evidence type="ECO:0000313" key="3">
    <source>
        <dbReference type="EMBL" id="KAJ7305822.1"/>
    </source>
</evidence>
<reference evidence="3" key="1">
    <citation type="journal article" date="2023" name="DNA Res.">
        <title>Chromosome-level genome assembly of Phrynocephalus forsythii using third-generation DNA sequencing and Hi-C analysis.</title>
        <authorList>
            <person name="Qi Y."/>
            <person name="Zhao W."/>
            <person name="Zhao Y."/>
            <person name="Niu C."/>
            <person name="Cao S."/>
            <person name="Zhang Y."/>
        </authorList>
    </citation>
    <scope>NUCLEOTIDE SEQUENCE</scope>
    <source>
        <tissue evidence="3">Muscle</tissue>
    </source>
</reference>
<dbReference type="GO" id="GO:0032465">
    <property type="term" value="P:regulation of cytokinesis"/>
    <property type="evidence" value="ECO:0007669"/>
    <property type="project" value="InterPro"/>
</dbReference>
<dbReference type="AlphaFoldDB" id="A0A9Q0X904"/>
<feature type="compositionally biased region" description="Basic and acidic residues" evidence="2">
    <location>
        <begin position="329"/>
        <end position="341"/>
    </location>
</feature>
<dbReference type="GO" id="GO:0032053">
    <property type="term" value="P:ciliary basal body organization"/>
    <property type="evidence" value="ECO:0007669"/>
    <property type="project" value="TreeGrafter"/>
</dbReference>
<feature type="region of interest" description="Disordered" evidence="2">
    <location>
        <begin position="306"/>
        <end position="341"/>
    </location>
</feature>
<dbReference type="OrthoDB" id="10028852at2759"/>
<organism evidence="3 4">
    <name type="scientific">Phrynocephalus forsythii</name>
    <dbReference type="NCBI Taxonomy" id="171643"/>
    <lineage>
        <taxon>Eukaryota</taxon>
        <taxon>Metazoa</taxon>
        <taxon>Chordata</taxon>
        <taxon>Craniata</taxon>
        <taxon>Vertebrata</taxon>
        <taxon>Euteleostomi</taxon>
        <taxon>Lepidosauria</taxon>
        <taxon>Squamata</taxon>
        <taxon>Bifurcata</taxon>
        <taxon>Unidentata</taxon>
        <taxon>Episquamata</taxon>
        <taxon>Toxicofera</taxon>
        <taxon>Iguania</taxon>
        <taxon>Acrodonta</taxon>
        <taxon>Agamidae</taxon>
        <taxon>Agaminae</taxon>
        <taxon>Phrynocephalus</taxon>
    </lineage>
</organism>
<sequence>MESVQKENRPCVAIAKGEAPEKRIFCNQRCATGSAFSIENEMLKRSAKEEEAVKQKMLAFEELKKHLELQHAQQLSLLIAEQGREQERLQKEIAEQEWRYKREKMAVAEVEIPHITISSGINLEWQKISDIHLLESVLTHKETVQSINPESTGFANATLSDSTAEAPFYLWEPATSGKSVSSSRSINRSKMRWSQVYSLEMKRKLNKISALAKGFLTRRLLQTEKLKHLKQTVKDTMEFIKNFQSEAPLKRGNVSAQDADLQERVAAQLRAALYDIHDIFFKMEVSEQMSILRHDREVRKEKMLRQLSSSAKSRSECSYSKTPFQTREYMQEESKERSQML</sequence>
<dbReference type="GO" id="GO:1903723">
    <property type="term" value="P:negative regulation of centriole elongation"/>
    <property type="evidence" value="ECO:0007669"/>
    <property type="project" value="TreeGrafter"/>
</dbReference>
<name>A0A9Q0X904_9SAUR</name>
<protein>
    <submittedName>
        <fullName evidence="3">Uncharacterized protein</fullName>
    </submittedName>
</protein>
<proteinExistence type="predicted"/>
<dbReference type="InterPro" id="IPR033207">
    <property type="entry name" value="CCP110"/>
</dbReference>
<dbReference type="PANTHER" id="PTHR13594">
    <property type="entry name" value="CENTRIOLAR COILED-COIL PROTEIN OF 110 KDA"/>
    <property type="match status" value="1"/>
</dbReference>
<evidence type="ECO:0000256" key="2">
    <source>
        <dbReference type="SAM" id="MobiDB-lite"/>
    </source>
</evidence>
<dbReference type="Proteomes" id="UP001142489">
    <property type="component" value="Unassembled WGS sequence"/>
</dbReference>
<comment type="caution">
    <text evidence="3">The sequence shown here is derived from an EMBL/GenBank/DDBJ whole genome shotgun (WGS) entry which is preliminary data.</text>
</comment>
<gene>
    <name evidence="3" type="ORF">JRQ81_010188</name>
</gene>
<evidence type="ECO:0000313" key="4">
    <source>
        <dbReference type="Proteomes" id="UP001142489"/>
    </source>
</evidence>
<dbReference type="EMBL" id="JAPFRF010000021">
    <property type="protein sequence ID" value="KAJ7305822.1"/>
    <property type="molecule type" value="Genomic_DNA"/>
</dbReference>